<feature type="domain" description="F-box" evidence="2">
    <location>
        <begin position="188"/>
        <end position="234"/>
    </location>
</feature>
<dbReference type="AlphaFoldDB" id="A0A317W6P5"/>
<dbReference type="VEuPathDB" id="FungiDB:BO83DRAFT_453961"/>
<organism evidence="3 4">
    <name type="scientific">Aspergillus eucalypticola (strain CBS 122712 / IBT 29274)</name>
    <dbReference type="NCBI Taxonomy" id="1448314"/>
    <lineage>
        <taxon>Eukaryota</taxon>
        <taxon>Fungi</taxon>
        <taxon>Dikarya</taxon>
        <taxon>Ascomycota</taxon>
        <taxon>Pezizomycotina</taxon>
        <taxon>Eurotiomycetes</taxon>
        <taxon>Eurotiomycetidae</taxon>
        <taxon>Eurotiales</taxon>
        <taxon>Aspergillaceae</taxon>
        <taxon>Aspergillus</taxon>
        <taxon>Aspergillus subgen. Circumdati</taxon>
    </lineage>
</organism>
<feature type="compositionally biased region" description="Acidic residues" evidence="1">
    <location>
        <begin position="499"/>
        <end position="528"/>
    </location>
</feature>
<name>A0A317W6P5_ASPEC</name>
<dbReference type="EMBL" id="MSFU01000003">
    <property type="protein sequence ID" value="PWY82306.1"/>
    <property type="molecule type" value="Genomic_DNA"/>
</dbReference>
<dbReference type="SMART" id="SM00256">
    <property type="entry name" value="FBOX"/>
    <property type="match status" value="1"/>
</dbReference>
<evidence type="ECO:0000256" key="1">
    <source>
        <dbReference type="SAM" id="MobiDB-lite"/>
    </source>
</evidence>
<protein>
    <recommendedName>
        <fullName evidence="2">F-box domain-containing protein</fullName>
    </recommendedName>
</protein>
<dbReference type="InterPro" id="IPR036047">
    <property type="entry name" value="F-box-like_dom_sf"/>
</dbReference>
<dbReference type="RefSeq" id="XP_025391969.1">
    <property type="nucleotide sequence ID" value="XM_025536930.1"/>
</dbReference>
<dbReference type="OrthoDB" id="5273847at2759"/>
<dbReference type="InterPro" id="IPR001810">
    <property type="entry name" value="F-box_dom"/>
</dbReference>
<reference evidence="3" key="1">
    <citation type="submission" date="2016-12" db="EMBL/GenBank/DDBJ databases">
        <title>The genomes of Aspergillus section Nigri reveals drivers in fungal speciation.</title>
        <authorList>
            <consortium name="DOE Joint Genome Institute"/>
            <person name="Vesth T.C."/>
            <person name="Nybo J."/>
            <person name="Theobald S."/>
            <person name="Brandl J."/>
            <person name="Frisvad J.C."/>
            <person name="Nielsen K.F."/>
            <person name="Lyhne E.K."/>
            <person name="Kogle M.E."/>
            <person name="Kuo A."/>
            <person name="Riley R."/>
            <person name="Clum A."/>
            <person name="Nolan M."/>
            <person name="Lipzen A."/>
            <person name="Salamov A."/>
            <person name="Henrissat B."/>
            <person name="Wiebenga A."/>
            <person name="De vries R.P."/>
            <person name="Grigoriev I.V."/>
            <person name="Mortensen U.H."/>
            <person name="Andersen M.R."/>
            <person name="Baker S.E."/>
        </authorList>
    </citation>
    <scope>NUCLEOTIDE SEQUENCE</scope>
    <source>
        <strain evidence="3">CBS 122712</strain>
    </source>
</reference>
<proteinExistence type="predicted"/>
<sequence>MSSRPRWHPPRGLQPNMPMKPDYYLNGTQCILCGDFLYDKMGVWHASYRALYQAAGSIKLSGIGYRKNSDPLKVPIDPDERWDTTRSDFCTVSDLPCWPRNIYFFHEICWQRLAQHFAGDNVDHSALYDVLKRLPFPAGYGASSYIRYMDGIEPYQAPLLIHLLQSKREQPECAAEIQNKLKRSCNATDCFRRLPVELIELLGDYLSTRDYLNSRLASRSMGMLFHKQKFWKTRFDINGERGFLSYLVKEHQNRDVDWRLLYHSTCTLRCSRLFDITIRLWETNRWIREAVIHKSRGPFASFMDFGGRALQYYHNTMWPETKYRQTVKIPPDLIKIGVSAFADFGDQVVTIRGLELIRASGPSILLGAKIPGSLVIVEEVDDHGGGRPDWADDHDTNYRFPGAEVILDAQELRGFMITNTVNGQLTHFQLIRKNGFSAPIGVDFLNGANYVFQMDEIVNLVVEFDVNLNLRQLGIEGFGSNPKAKEWERDGYYKSMYNDADDDDDDDDDRQEEGDNNDYTDDDEEDDE</sequence>
<comment type="caution">
    <text evidence="3">The sequence shown here is derived from an EMBL/GenBank/DDBJ whole genome shotgun (WGS) entry which is preliminary data.</text>
</comment>
<dbReference type="PROSITE" id="PS50181">
    <property type="entry name" value="FBOX"/>
    <property type="match status" value="1"/>
</dbReference>
<evidence type="ECO:0000313" key="4">
    <source>
        <dbReference type="Proteomes" id="UP000246171"/>
    </source>
</evidence>
<accession>A0A317W6P5</accession>
<dbReference type="SUPFAM" id="SSF81383">
    <property type="entry name" value="F-box domain"/>
    <property type="match status" value="1"/>
</dbReference>
<keyword evidence="4" id="KW-1185">Reference proteome</keyword>
<dbReference type="Proteomes" id="UP000246171">
    <property type="component" value="Unassembled WGS sequence"/>
</dbReference>
<evidence type="ECO:0000259" key="2">
    <source>
        <dbReference type="PROSITE" id="PS50181"/>
    </source>
</evidence>
<evidence type="ECO:0000313" key="3">
    <source>
        <dbReference type="EMBL" id="PWY82306.1"/>
    </source>
</evidence>
<gene>
    <name evidence="3" type="ORF">BO83DRAFT_453961</name>
</gene>
<feature type="region of interest" description="Disordered" evidence="1">
    <location>
        <begin position="495"/>
        <end position="528"/>
    </location>
</feature>
<dbReference type="GeneID" id="37058892"/>